<evidence type="ECO:0000256" key="1">
    <source>
        <dbReference type="SAM" id="MobiDB-lite"/>
    </source>
</evidence>
<name>A0ABY8TKN9_TETOB</name>
<evidence type="ECO:0000256" key="2">
    <source>
        <dbReference type="SAM" id="SignalP"/>
    </source>
</evidence>
<feature type="signal peptide" evidence="2">
    <location>
        <begin position="1"/>
        <end position="21"/>
    </location>
</feature>
<evidence type="ECO:0000313" key="4">
    <source>
        <dbReference type="Proteomes" id="UP001244341"/>
    </source>
</evidence>
<keyword evidence="4" id="KW-1185">Reference proteome</keyword>
<dbReference type="EMBL" id="CP126208">
    <property type="protein sequence ID" value="WIA09570.1"/>
    <property type="molecule type" value="Genomic_DNA"/>
</dbReference>
<evidence type="ECO:0008006" key="5">
    <source>
        <dbReference type="Google" id="ProtNLM"/>
    </source>
</evidence>
<feature type="compositionally biased region" description="Low complexity" evidence="1">
    <location>
        <begin position="126"/>
        <end position="147"/>
    </location>
</feature>
<dbReference type="InterPro" id="IPR013783">
    <property type="entry name" value="Ig-like_fold"/>
</dbReference>
<evidence type="ECO:0000313" key="3">
    <source>
        <dbReference type="EMBL" id="WIA09570.1"/>
    </source>
</evidence>
<dbReference type="SUPFAM" id="SSF49265">
    <property type="entry name" value="Fibronectin type III"/>
    <property type="match status" value="1"/>
</dbReference>
<organism evidence="3 4">
    <name type="scientific">Tetradesmus obliquus</name>
    <name type="common">Green alga</name>
    <name type="synonym">Acutodesmus obliquus</name>
    <dbReference type="NCBI Taxonomy" id="3088"/>
    <lineage>
        <taxon>Eukaryota</taxon>
        <taxon>Viridiplantae</taxon>
        <taxon>Chlorophyta</taxon>
        <taxon>core chlorophytes</taxon>
        <taxon>Chlorophyceae</taxon>
        <taxon>CS clade</taxon>
        <taxon>Sphaeropleales</taxon>
        <taxon>Scenedesmaceae</taxon>
        <taxon>Tetradesmus</taxon>
    </lineage>
</organism>
<dbReference type="InterPro" id="IPR036116">
    <property type="entry name" value="FN3_sf"/>
</dbReference>
<feature type="region of interest" description="Disordered" evidence="1">
    <location>
        <begin position="125"/>
        <end position="147"/>
    </location>
</feature>
<sequence>MARVAIIALLALVAGAGVANAKLAICNAKARPAKPTNVVVTRNMITPQGAELTVQWNNPTTGDTGCIDFFRVQTFVNGRQVSEEGVQLSNPTQMTASLLKKGIQANSMAGFKVYAMNRATQKKSDIASSSSVKAASGGATTGRRLMA</sequence>
<reference evidence="3 4" key="1">
    <citation type="submission" date="2023-05" db="EMBL/GenBank/DDBJ databases">
        <title>A 100% complete, gapless, phased diploid assembly of the Scenedesmus obliquus UTEX 3031 genome.</title>
        <authorList>
            <person name="Biondi T.C."/>
            <person name="Hanschen E.R."/>
            <person name="Kwon T."/>
            <person name="Eng W."/>
            <person name="Kruse C.P.S."/>
            <person name="Koehler S.I."/>
            <person name="Kunde Y."/>
            <person name="Gleasner C.D."/>
            <person name="You Mak K.T."/>
            <person name="Polle J."/>
            <person name="Hovde B.T."/>
            <person name="Starkenburg S.R."/>
        </authorList>
    </citation>
    <scope>NUCLEOTIDE SEQUENCE [LARGE SCALE GENOMIC DNA]</scope>
    <source>
        <strain evidence="3 4">DOE0152z</strain>
    </source>
</reference>
<gene>
    <name evidence="3" type="ORF">OEZ85_008962</name>
</gene>
<keyword evidence="2" id="KW-0732">Signal</keyword>
<feature type="chain" id="PRO_5045859129" description="Fibronectin type-III domain-containing protein" evidence="2">
    <location>
        <begin position="22"/>
        <end position="147"/>
    </location>
</feature>
<protein>
    <recommendedName>
        <fullName evidence="5">Fibronectin type-III domain-containing protein</fullName>
    </recommendedName>
</protein>
<dbReference type="Gene3D" id="2.60.40.10">
    <property type="entry name" value="Immunoglobulins"/>
    <property type="match status" value="1"/>
</dbReference>
<proteinExistence type="predicted"/>
<accession>A0ABY8TKN9</accession>
<dbReference type="Proteomes" id="UP001244341">
    <property type="component" value="Chromosome 1b"/>
</dbReference>